<evidence type="ECO:0000256" key="7">
    <source>
        <dbReference type="ARBA" id="ARBA00023136"/>
    </source>
</evidence>
<feature type="transmembrane region" description="Helical" evidence="9">
    <location>
        <begin position="119"/>
        <end position="138"/>
    </location>
</feature>
<comment type="similarity">
    <text evidence="2 8">Belongs to the cytochrome c oxidase subunit 3 family.</text>
</comment>
<sequence>MSFLPIFNSSMAGLILVSLFLWKLWVIPIILVMVIISLVWFWFDLMVCNLHYVSAFWLFILSEVLAFGSILLCCFWFDTVSFVSLSSPLELPFLGCFLLLGSSITITGFHHLIAWEWSWVLLLLTILLGVGFICMQMVEMNEIGMNIFDSSFHASSLCTVGLHFSHVLLGVVGLSTILSIGVFNAGEYRCTVITWYWHFVDYIWLFVYTFVYVC</sequence>
<keyword evidence="8 11" id="KW-0496">Mitochondrion</keyword>
<feature type="domain" description="Heme-copper oxidase subunit III family profile" evidence="10">
    <location>
        <begin position="1"/>
        <end position="214"/>
    </location>
</feature>
<feature type="transmembrane region" description="Helical" evidence="9">
    <location>
        <begin position="89"/>
        <end position="113"/>
    </location>
</feature>
<dbReference type="Gene3D" id="1.20.120.80">
    <property type="entry name" value="Cytochrome c oxidase, subunit III, four-helix bundle"/>
    <property type="match status" value="1"/>
</dbReference>
<accession>A0A8K1SYU8</accession>
<comment type="subcellular location">
    <subcellularLocation>
        <location evidence="1">Membrane</location>
        <topology evidence="1">Multi-pass membrane protein</topology>
    </subcellularLocation>
</comment>
<dbReference type="InterPro" id="IPR013833">
    <property type="entry name" value="Cyt_c_oxidase_su3_a-hlx"/>
</dbReference>
<feature type="transmembrane region" description="Helical" evidence="9">
    <location>
        <begin position="12"/>
        <end position="43"/>
    </location>
</feature>
<dbReference type="InterPro" id="IPR024791">
    <property type="entry name" value="Cyt_c/ubiquinol_Oxase_su3"/>
</dbReference>
<feature type="transmembrane region" description="Helical" evidence="9">
    <location>
        <begin position="195"/>
        <end position="213"/>
    </location>
</feature>
<protein>
    <recommendedName>
        <fullName evidence="3 8">Cytochrome c oxidase subunit 3</fullName>
    </recommendedName>
</protein>
<evidence type="ECO:0000256" key="3">
    <source>
        <dbReference type="ARBA" id="ARBA00015944"/>
    </source>
</evidence>
<keyword evidence="4 8" id="KW-0812">Transmembrane</keyword>
<dbReference type="PANTHER" id="PTHR11403">
    <property type="entry name" value="CYTOCHROME C OXIDASE SUBUNIT III"/>
    <property type="match status" value="1"/>
</dbReference>
<evidence type="ECO:0000259" key="10">
    <source>
        <dbReference type="PROSITE" id="PS50253"/>
    </source>
</evidence>
<reference evidence="11" key="1">
    <citation type="submission" date="2021-07" db="EMBL/GenBank/DDBJ databases">
        <title>Comparative characterization of mitogenomes from five orders of elasmobranch parasites indicate that total evidence analysis is superior to single genes for cestodes (Cestoda: Tapeworms).</title>
        <authorList>
            <person name="Trevisan B."/>
            <person name="Jacob Machado D."/>
            <person name="Galafasse Lahr D."/>
            <person name="Portella de Luna Marques F."/>
        </authorList>
    </citation>
    <scope>NUCLEOTIDE SEQUENCE</scope>
</reference>
<dbReference type="GO" id="GO:0016020">
    <property type="term" value="C:membrane"/>
    <property type="evidence" value="ECO:0007669"/>
    <property type="project" value="UniProtKB-SubCell"/>
</dbReference>
<gene>
    <name evidence="11" type="primary">CO3</name>
</gene>
<keyword evidence="7 9" id="KW-0472">Membrane</keyword>
<feature type="transmembrane region" description="Helical" evidence="9">
    <location>
        <begin position="159"/>
        <end position="183"/>
    </location>
</feature>
<name>A0A8K1SYU8_9CEST</name>
<evidence type="ECO:0000256" key="2">
    <source>
        <dbReference type="ARBA" id="ARBA00010581"/>
    </source>
</evidence>
<keyword evidence="5" id="KW-1278">Translocase</keyword>
<feature type="transmembrane region" description="Helical" evidence="9">
    <location>
        <begin position="55"/>
        <end position="77"/>
    </location>
</feature>
<comment type="function">
    <text evidence="8">Component of the cytochrome c oxidase, the last enzyme in the mitochondrial electron transport chain which drives oxidative phosphorylation. The respiratory chain contains 3 multisubunit complexes succinate dehydrogenase (complex II, CII), ubiquinol-cytochrome c oxidoreductase (cytochrome b-c1 complex, complex III, CIII) and cytochrome c oxidase (complex IV, CIV), that cooperate to transfer electrons derived from NADH and succinate to molecular oxygen, creating an electrochemical gradient over the inner membrane that drives transmembrane transport and the ATP synthase. Cytochrome c oxidase is the component of the respiratory chain that catalyzes the reduction of oxygen to water. Electrons originating from reduced cytochrome c in the intermembrane space (IMS) are transferred via the dinuclear copper A center (CU(A)) of subunit 2 and heme A of subunit 1 to the active site in subunit 1, a binuclear center (BNC) formed by heme A3 and copper B (CU(B)). The BNC reduces molecular oxygen to 2 water molecules using 4 electrons from cytochrome c in the IMS and 4 protons from the mitochondrial matrix.</text>
</comment>
<dbReference type="GO" id="GO:0004129">
    <property type="term" value="F:cytochrome-c oxidase activity"/>
    <property type="evidence" value="ECO:0007669"/>
    <property type="project" value="InterPro"/>
</dbReference>
<dbReference type="Pfam" id="PF00510">
    <property type="entry name" value="COX3"/>
    <property type="match status" value="1"/>
</dbReference>
<dbReference type="AlphaFoldDB" id="A0A8K1SYU8"/>
<dbReference type="GO" id="GO:0019646">
    <property type="term" value="P:aerobic electron transport chain"/>
    <property type="evidence" value="ECO:0007669"/>
    <property type="project" value="InterPro"/>
</dbReference>
<dbReference type="InterPro" id="IPR000298">
    <property type="entry name" value="Cyt_c_oxidase-like_su3"/>
</dbReference>
<evidence type="ECO:0000256" key="6">
    <source>
        <dbReference type="ARBA" id="ARBA00022989"/>
    </source>
</evidence>
<geneLocation type="mitochondrion" evidence="11"/>
<dbReference type="PROSITE" id="PS50253">
    <property type="entry name" value="COX3"/>
    <property type="match status" value="1"/>
</dbReference>
<proteinExistence type="inferred from homology"/>
<evidence type="ECO:0000256" key="8">
    <source>
        <dbReference type="RuleBase" id="RU003375"/>
    </source>
</evidence>
<dbReference type="InterPro" id="IPR035973">
    <property type="entry name" value="Cyt_c_oxidase_su3-like_sf"/>
</dbReference>
<evidence type="ECO:0000256" key="9">
    <source>
        <dbReference type="SAM" id="Phobius"/>
    </source>
</evidence>
<dbReference type="PANTHER" id="PTHR11403:SF7">
    <property type="entry name" value="CYTOCHROME C OXIDASE SUBUNIT 3"/>
    <property type="match status" value="1"/>
</dbReference>
<evidence type="ECO:0000313" key="11">
    <source>
        <dbReference type="EMBL" id="UFQ88827.1"/>
    </source>
</evidence>
<evidence type="ECO:0000256" key="1">
    <source>
        <dbReference type="ARBA" id="ARBA00004141"/>
    </source>
</evidence>
<dbReference type="SUPFAM" id="SSF81452">
    <property type="entry name" value="Cytochrome c oxidase subunit III-like"/>
    <property type="match status" value="1"/>
</dbReference>
<keyword evidence="6 9" id="KW-1133">Transmembrane helix</keyword>
<evidence type="ECO:0000256" key="5">
    <source>
        <dbReference type="ARBA" id="ARBA00022967"/>
    </source>
</evidence>
<evidence type="ECO:0000256" key="4">
    <source>
        <dbReference type="ARBA" id="ARBA00022692"/>
    </source>
</evidence>
<dbReference type="EMBL" id="MZ594613">
    <property type="protein sequence ID" value="UFQ88827.1"/>
    <property type="molecule type" value="Genomic_DNA"/>
</dbReference>
<organism evidence="11">
    <name type="scientific">Rhinebothrium sp. MZUSP 8018</name>
    <dbReference type="NCBI Taxonomy" id="2899480"/>
    <lineage>
        <taxon>Eukaryota</taxon>
        <taxon>Metazoa</taxon>
        <taxon>Spiralia</taxon>
        <taxon>Lophotrochozoa</taxon>
        <taxon>Platyhelminthes</taxon>
        <taxon>Cestoda</taxon>
        <taxon>Eucestoda</taxon>
        <taxon>Rhinebothriidea</taxon>
        <taxon>Rhinebothrium</taxon>
    </lineage>
</organism>
<dbReference type="CDD" id="cd00386">
    <property type="entry name" value="Heme_Cu_Oxidase_III_like"/>
    <property type="match status" value="1"/>
</dbReference>